<evidence type="ECO:0000259" key="4">
    <source>
        <dbReference type="PROSITE" id="PS01124"/>
    </source>
</evidence>
<evidence type="ECO:0000313" key="6">
    <source>
        <dbReference type="Proteomes" id="UP001370100"/>
    </source>
</evidence>
<dbReference type="RefSeq" id="WP_337712251.1">
    <property type="nucleotide sequence ID" value="NZ_JBBEGL010000001.1"/>
</dbReference>
<evidence type="ECO:0000313" key="5">
    <source>
        <dbReference type="EMBL" id="MEJ2885788.1"/>
    </source>
</evidence>
<dbReference type="InterPro" id="IPR009057">
    <property type="entry name" value="Homeodomain-like_sf"/>
</dbReference>
<accession>A0ABU8N2A6</accession>
<dbReference type="PRINTS" id="PR00032">
    <property type="entry name" value="HTHARAC"/>
</dbReference>
<evidence type="ECO:0000256" key="3">
    <source>
        <dbReference type="ARBA" id="ARBA00023163"/>
    </source>
</evidence>
<comment type="caution">
    <text evidence="5">The sequence shown here is derived from an EMBL/GenBank/DDBJ whole genome shotgun (WGS) entry which is preliminary data.</text>
</comment>
<dbReference type="InterPro" id="IPR020449">
    <property type="entry name" value="Tscrpt_reg_AraC-type_HTH"/>
</dbReference>
<dbReference type="SMART" id="SM00342">
    <property type="entry name" value="HTH_ARAC"/>
    <property type="match status" value="1"/>
</dbReference>
<reference evidence="5 6" key="1">
    <citation type="submission" date="2024-03" db="EMBL/GenBank/DDBJ databases">
        <title>Actinomycetospora sp. OC33-EN06, a novel actinomycete isolated from wild orchid (Aerides multiflora).</title>
        <authorList>
            <person name="Suriyachadkun C."/>
        </authorList>
    </citation>
    <scope>NUCLEOTIDE SEQUENCE [LARGE SCALE GENOMIC DNA]</scope>
    <source>
        <strain evidence="5 6">OC33-EN06</strain>
    </source>
</reference>
<dbReference type="PANTHER" id="PTHR43280">
    <property type="entry name" value="ARAC-FAMILY TRANSCRIPTIONAL REGULATOR"/>
    <property type="match status" value="1"/>
</dbReference>
<dbReference type="PROSITE" id="PS01124">
    <property type="entry name" value="HTH_ARAC_FAMILY_2"/>
    <property type="match status" value="1"/>
</dbReference>
<dbReference type="EMBL" id="JBBEGL010000001">
    <property type="protein sequence ID" value="MEJ2885788.1"/>
    <property type="molecule type" value="Genomic_DNA"/>
</dbReference>
<dbReference type="InterPro" id="IPR018060">
    <property type="entry name" value="HTH_AraC"/>
</dbReference>
<keyword evidence="2" id="KW-0238">DNA-binding</keyword>
<dbReference type="Pfam" id="PF12833">
    <property type="entry name" value="HTH_18"/>
    <property type="match status" value="1"/>
</dbReference>
<keyword evidence="6" id="KW-1185">Reference proteome</keyword>
<dbReference type="Gene3D" id="1.10.10.60">
    <property type="entry name" value="Homeodomain-like"/>
    <property type="match status" value="2"/>
</dbReference>
<name>A0ABU8N2A6_9PSEU</name>
<keyword evidence="1" id="KW-0805">Transcription regulation</keyword>
<dbReference type="SUPFAM" id="SSF46689">
    <property type="entry name" value="Homeodomain-like"/>
    <property type="match status" value="2"/>
</dbReference>
<feature type="domain" description="HTH araC/xylS-type" evidence="4">
    <location>
        <begin position="6"/>
        <end position="104"/>
    </location>
</feature>
<dbReference type="Proteomes" id="UP001370100">
    <property type="component" value="Unassembled WGS sequence"/>
</dbReference>
<dbReference type="PANTHER" id="PTHR43280:SF2">
    <property type="entry name" value="HTH-TYPE TRANSCRIPTIONAL REGULATOR EXSA"/>
    <property type="match status" value="1"/>
</dbReference>
<sequence>MQAAVEHAVSSMRSRYDEPITTHDLAAEVFVSPFHFSRVFSSTIGVTPGRFLTAVRLFEAKRRLLTTDETVADIVCSVGYSSVGTFTSRFTRAVGLTPGQYRDPAVEAGLLAVSTDYSRVPSAEVLEHAAGEGPGAASVSVGVEGAEDADRVAVGVFDGSVPQAAPVALATVTPGEQGAVLEGLPAGEWTVLAVAAAPDASVAGVATAALEVRPHEDVVPPVDMTLAEPAPTDAPIAVSLLDPAEGLPGPSPAAGAVRHLRAVA</sequence>
<organism evidence="5 6">
    <name type="scientific">Actinomycetospora aeridis</name>
    <dbReference type="NCBI Taxonomy" id="3129231"/>
    <lineage>
        <taxon>Bacteria</taxon>
        <taxon>Bacillati</taxon>
        <taxon>Actinomycetota</taxon>
        <taxon>Actinomycetes</taxon>
        <taxon>Pseudonocardiales</taxon>
        <taxon>Pseudonocardiaceae</taxon>
        <taxon>Actinomycetospora</taxon>
    </lineage>
</organism>
<evidence type="ECO:0000256" key="1">
    <source>
        <dbReference type="ARBA" id="ARBA00023015"/>
    </source>
</evidence>
<keyword evidence="3" id="KW-0804">Transcription</keyword>
<protein>
    <submittedName>
        <fullName evidence="5">Helix-turn-helix transcriptional regulator</fullName>
    </submittedName>
</protein>
<gene>
    <name evidence="5" type="ORF">WCD41_04950</name>
</gene>
<proteinExistence type="predicted"/>
<evidence type="ECO:0000256" key="2">
    <source>
        <dbReference type="ARBA" id="ARBA00023125"/>
    </source>
</evidence>